<dbReference type="EMBL" id="JAENHM010000069">
    <property type="protein sequence ID" value="MBK1840811.1"/>
    <property type="molecule type" value="Genomic_DNA"/>
</dbReference>
<protein>
    <submittedName>
        <fullName evidence="1">Uncharacterized protein</fullName>
    </submittedName>
</protein>
<sequence>MSKTDCAANVFASASLHLDVVDEFIAITQSKLNGAGSDFTRDSLNDLLSGLAEQRETYRAALALSQPADQPVTALAA</sequence>
<comment type="caution">
    <text evidence="1">The sequence shown here is derived from an EMBL/GenBank/DDBJ whole genome shotgun (WGS) entry which is preliminary data.</text>
</comment>
<gene>
    <name evidence="1" type="ORF">JHL17_25735</name>
</gene>
<dbReference type="Proteomes" id="UP000652760">
    <property type="component" value="Unassembled WGS sequence"/>
</dbReference>
<reference evidence="2" key="1">
    <citation type="submission" date="2021-01" db="EMBL/GenBank/DDBJ databases">
        <title>Genome public.</title>
        <authorList>
            <person name="Liu C."/>
            <person name="Sun Q."/>
        </authorList>
    </citation>
    <scope>NUCLEOTIDE SEQUENCE [LARGE SCALE GENOMIC DNA]</scope>
    <source>
        <strain evidence="2">YIM B02556</strain>
    </source>
</reference>
<keyword evidence="2" id="KW-1185">Reference proteome</keyword>
<name>A0ABS1FBL0_9PROT</name>
<organism evidence="1 2">
    <name type="scientific">Azospirillum endophyticum</name>
    <dbReference type="NCBI Taxonomy" id="2800326"/>
    <lineage>
        <taxon>Bacteria</taxon>
        <taxon>Pseudomonadati</taxon>
        <taxon>Pseudomonadota</taxon>
        <taxon>Alphaproteobacteria</taxon>
        <taxon>Rhodospirillales</taxon>
        <taxon>Azospirillaceae</taxon>
        <taxon>Azospirillum</taxon>
    </lineage>
</organism>
<evidence type="ECO:0000313" key="1">
    <source>
        <dbReference type="EMBL" id="MBK1840811.1"/>
    </source>
</evidence>
<accession>A0ABS1FBL0</accession>
<dbReference type="RefSeq" id="WP_200197533.1">
    <property type="nucleotide sequence ID" value="NZ_JAENHM010000069.1"/>
</dbReference>
<proteinExistence type="predicted"/>
<evidence type="ECO:0000313" key="2">
    <source>
        <dbReference type="Proteomes" id="UP000652760"/>
    </source>
</evidence>